<organism evidence="2 3">
    <name type="scientific">Babesia ovis</name>
    <dbReference type="NCBI Taxonomy" id="5869"/>
    <lineage>
        <taxon>Eukaryota</taxon>
        <taxon>Sar</taxon>
        <taxon>Alveolata</taxon>
        <taxon>Apicomplexa</taxon>
        <taxon>Aconoidasida</taxon>
        <taxon>Piroplasmida</taxon>
        <taxon>Babesiidae</taxon>
        <taxon>Babesia</taxon>
    </lineage>
</organism>
<gene>
    <name evidence="2" type="ORF">BaOVIS_008170</name>
</gene>
<protein>
    <submittedName>
        <fullName evidence="2">Uncharacterized protein</fullName>
    </submittedName>
</protein>
<dbReference type="Proteomes" id="UP001057455">
    <property type="component" value="Unassembled WGS sequence"/>
</dbReference>
<dbReference type="OrthoDB" id="360406at2759"/>
<dbReference type="AlphaFoldDB" id="A0A9W5WU05"/>
<accession>A0A9W5WU05</accession>
<sequence>MVRRANSDIISFTNTDADGRRRLLPSLLPGKTARKSDGWLRSDIVSSLWRRSEQASDSVSSGDIALRTKKGADRLKAAFNGAYWFKSKNVESLELSDDEDSSPTEEREYTAYTTVLYNKLSSMFDGFKGMMYSNWHLTRTIGNSSSGGFSISSNGVSAITQKFHYTMDSLLGRTGSSERFVAFIPTFSSGKSGFNFSNTFIPDHDHFVDCFALFIEGTSNEDVQTPTLQRTESIVDVSDNLRCEIVHKESQQVISKHGPYQCVYEEEIDSETQDKPLKEFIEEMPVNNGRLRFFQAIRSLRKQYDKSPDTLESRSTNGDSTDAQESGSSTATSYFRNRLAMLSDYLSKRSEESRASNSLRSYFTSLKPKRQEENEDVSCYGDSADYRMKEHTRIHTSHWDEFQYDNIEIVLRDSDDNSIIQLPYGCAVM</sequence>
<feature type="region of interest" description="Disordered" evidence="1">
    <location>
        <begin position="305"/>
        <end position="330"/>
    </location>
</feature>
<comment type="caution">
    <text evidence="2">The sequence shown here is derived from an EMBL/GenBank/DDBJ whole genome shotgun (WGS) entry which is preliminary data.</text>
</comment>
<evidence type="ECO:0000313" key="3">
    <source>
        <dbReference type="Proteomes" id="UP001057455"/>
    </source>
</evidence>
<evidence type="ECO:0000256" key="1">
    <source>
        <dbReference type="SAM" id="MobiDB-lite"/>
    </source>
</evidence>
<reference evidence="2" key="1">
    <citation type="submission" date="2019-12" db="EMBL/GenBank/DDBJ databases">
        <title>Genome sequence of Babesia ovis.</title>
        <authorList>
            <person name="Yamagishi J."/>
            <person name="Sevinc F."/>
            <person name="Xuan X."/>
        </authorList>
    </citation>
    <scope>NUCLEOTIDE SEQUENCE</scope>
    <source>
        <strain evidence="2">Selcuk</strain>
    </source>
</reference>
<proteinExistence type="predicted"/>
<dbReference type="EMBL" id="BLIY01000006">
    <property type="protein sequence ID" value="GFE53413.1"/>
    <property type="molecule type" value="Genomic_DNA"/>
</dbReference>
<evidence type="ECO:0000313" key="2">
    <source>
        <dbReference type="EMBL" id="GFE53413.1"/>
    </source>
</evidence>
<feature type="compositionally biased region" description="Polar residues" evidence="1">
    <location>
        <begin position="313"/>
        <end position="330"/>
    </location>
</feature>
<name>A0A9W5WU05_BABOV</name>
<keyword evidence="3" id="KW-1185">Reference proteome</keyword>